<dbReference type="NCBIfam" id="NF006968">
    <property type="entry name" value="PRK09441.1-1"/>
    <property type="match status" value="1"/>
</dbReference>
<evidence type="ECO:0000256" key="1">
    <source>
        <dbReference type="ARBA" id="ARBA00001913"/>
    </source>
</evidence>
<evidence type="ECO:0000256" key="5">
    <source>
        <dbReference type="ARBA" id="ARBA00023277"/>
    </source>
</evidence>
<reference evidence="10 11" key="1">
    <citation type="submission" date="2018-11" db="EMBL/GenBank/DDBJ databases">
        <authorList>
            <person name="Stevens M.J."/>
            <person name="Cernela N."/>
            <person name="Spoerry Serrano N."/>
            <person name="Schmitt S."/>
            <person name="Schrenzel J."/>
            <person name="Stephan R."/>
        </authorList>
    </citation>
    <scope>NUCLEOTIDE SEQUENCE [LARGE SCALE GENOMIC DNA]</scope>
    <source>
        <strain evidence="10 11">PP422</strain>
    </source>
</reference>
<dbReference type="Gene3D" id="2.40.30.140">
    <property type="match status" value="1"/>
</dbReference>
<evidence type="ECO:0000256" key="3">
    <source>
        <dbReference type="ARBA" id="ARBA00022723"/>
    </source>
</evidence>
<dbReference type="InterPro" id="IPR015237">
    <property type="entry name" value="Alpha-amylase_C_pro"/>
</dbReference>
<name>A0A426TIC0_STRSU</name>
<comment type="cofactor">
    <cofactor evidence="1">
        <name>Ca(2+)</name>
        <dbReference type="ChEBI" id="CHEBI:29108"/>
    </cofactor>
</comment>
<evidence type="ECO:0000256" key="2">
    <source>
        <dbReference type="ARBA" id="ARBA00008061"/>
    </source>
</evidence>
<evidence type="ECO:0000313" key="10">
    <source>
        <dbReference type="EMBL" id="RRR55091.1"/>
    </source>
</evidence>
<feature type="binding site" evidence="8">
    <location>
        <position position="197"/>
    </location>
    <ligand>
        <name>Ca(2+)</name>
        <dbReference type="ChEBI" id="CHEBI:29108"/>
        <label>1</label>
    </ligand>
</feature>
<dbReference type="GO" id="GO:0005975">
    <property type="term" value="P:carbohydrate metabolic process"/>
    <property type="evidence" value="ECO:0007669"/>
    <property type="project" value="InterPro"/>
</dbReference>
<evidence type="ECO:0000259" key="9">
    <source>
        <dbReference type="SMART" id="SM00642"/>
    </source>
</evidence>
<protein>
    <submittedName>
        <fullName evidence="10">Alpha-amylase</fullName>
        <ecNumber evidence="10">3.2.1.1</ecNumber>
    </submittedName>
</protein>
<reference evidence="10 11" key="2">
    <citation type="submission" date="2018-12" db="EMBL/GenBank/DDBJ databases">
        <title>Whole-genome sequences of fifteen clinical Streptococcus suis strains isolated from pigs between 2006 and 2018.</title>
        <authorList>
            <person name="Stevens M.J.A."/>
            <person name="Cernela N."/>
            <person name="Spoerry Serrano N."/>
            <person name="Schmitt S."/>
            <person name="Schrenzel J."/>
            <person name="Stephan R."/>
        </authorList>
    </citation>
    <scope>NUCLEOTIDE SEQUENCE [LARGE SCALE GENOMIC DNA]</scope>
    <source>
        <strain evidence="10 11">PP422</strain>
    </source>
</reference>
<evidence type="ECO:0000256" key="4">
    <source>
        <dbReference type="ARBA" id="ARBA00022801"/>
    </source>
</evidence>
<dbReference type="InterPro" id="IPR006047">
    <property type="entry name" value="GH13_cat_dom"/>
</dbReference>
<dbReference type="SUPFAM" id="SSF51011">
    <property type="entry name" value="Glycosyl hydrolase domain"/>
    <property type="match status" value="1"/>
</dbReference>
<dbReference type="InterPro" id="IPR017853">
    <property type="entry name" value="GH"/>
</dbReference>
<dbReference type="InterPro" id="IPR013776">
    <property type="entry name" value="A-amylase_thermo"/>
</dbReference>
<dbReference type="Pfam" id="PF09154">
    <property type="entry name" value="Alpha-amy_C_pro"/>
    <property type="match status" value="1"/>
</dbReference>
<organism evidence="10 11">
    <name type="scientific">Streptococcus suis</name>
    <dbReference type="NCBI Taxonomy" id="1307"/>
    <lineage>
        <taxon>Bacteria</taxon>
        <taxon>Bacillati</taxon>
        <taxon>Bacillota</taxon>
        <taxon>Bacilli</taxon>
        <taxon>Lactobacillales</taxon>
        <taxon>Streptococcaceae</taxon>
        <taxon>Streptococcus</taxon>
    </lineage>
</organism>
<dbReference type="EMBL" id="RSDO01000002">
    <property type="protein sequence ID" value="RRR55091.1"/>
    <property type="molecule type" value="Genomic_DNA"/>
</dbReference>
<evidence type="ECO:0000256" key="6">
    <source>
        <dbReference type="ARBA" id="ARBA00023295"/>
    </source>
</evidence>
<keyword evidence="5" id="KW-0119">Carbohydrate metabolism</keyword>
<feature type="active site" description="Nucleophile" evidence="7">
    <location>
        <position position="234"/>
    </location>
</feature>
<dbReference type="Gene3D" id="3.20.20.80">
    <property type="entry name" value="Glycosidases"/>
    <property type="match status" value="1"/>
</dbReference>
<dbReference type="Pfam" id="PF00128">
    <property type="entry name" value="Alpha-amylase"/>
    <property type="match status" value="1"/>
</dbReference>
<dbReference type="EC" id="3.2.1.1" evidence="10"/>
<evidence type="ECO:0000313" key="11">
    <source>
        <dbReference type="Proteomes" id="UP000274117"/>
    </source>
</evidence>
<dbReference type="SMART" id="SM00642">
    <property type="entry name" value="Aamy"/>
    <property type="match status" value="1"/>
</dbReference>
<keyword evidence="8" id="KW-0106">Calcium</keyword>
<dbReference type="NCBIfam" id="NF006971">
    <property type="entry name" value="PRK09441.1-4"/>
    <property type="match status" value="1"/>
</dbReference>
<feature type="binding site" evidence="8">
    <location>
        <position position="238"/>
    </location>
    <ligand>
        <name>Ca(2+)</name>
        <dbReference type="ChEBI" id="CHEBI:29108"/>
        <label>1</label>
    </ligand>
</feature>
<dbReference type="Gene3D" id="2.60.40.1180">
    <property type="entry name" value="Golgi alpha-mannosidase II"/>
    <property type="match status" value="1"/>
</dbReference>
<evidence type="ECO:0000256" key="8">
    <source>
        <dbReference type="PIRSR" id="PIRSR001021-2"/>
    </source>
</evidence>
<feature type="domain" description="Glycosyl hydrolase family 13 catalytic" evidence="9">
    <location>
        <begin position="4"/>
        <end position="392"/>
    </location>
</feature>
<dbReference type="PIRSF" id="PIRSF001021">
    <property type="entry name" value="Alph-amls_thrmst"/>
    <property type="match status" value="1"/>
</dbReference>
<feature type="binding site" evidence="8">
    <location>
        <position position="205"/>
    </location>
    <ligand>
        <name>Ca(2+)</name>
        <dbReference type="ChEBI" id="CHEBI:29108"/>
        <label>2</label>
    </ligand>
</feature>
<comment type="caution">
    <text evidence="10">The sequence shown here is derived from an EMBL/GenBank/DDBJ whole genome shotgun (WGS) entry which is preliminary data.</text>
</comment>
<evidence type="ECO:0000256" key="7">
    <source>
        <dbReference type="PIRSR" id="PIRSR001021-1"/>
    </source>
</evidence>
<dbReference type="SUPFAM" id="SSF51445">
    <property type="entry name" value="(Trans)glycosidases"/>
    <property type="match status" value="1"/>
</dbReference>
<dbReference type="Proteomes" id="UP000274117">
    <property type="component" value="Unassembled WGS sequence"/>
</dbReference>
<comment type="similarity">
    <text evidence="2">Belongs to the glycosyl hydrolase 13 family.</text>
</comment>
<gene>
    <name evidence="10" type="ORF">EI998_00955</name>
</gene>
<feature type="binding site" evidence="8">
    <location>
        <position position="203"/>
    </location>
    <ligand>
        <name>Ca(2+)</name>
        <dbReference type="ChEBI" id="CHEBI:29108"/>
        <label>1</label>
    </ligand>
</feature>
<sequence length="483" mass="55393">MTRSTLMQYFEWYLPADHDHWNRLKNDAPHLKELGISHVWTPPAFKATGPDDVGYGIYDLFDLGEFDQKGTIPTKYGTKDEYLAAIHALNEQGIAVIADIVLNHKAGGDYQESFQVRRMNPDNRQESLSEPYEIKGYTGYDFQGRNDVYNDFKWHWYHFTGLDFDAAHNETGIYQIVGENKGWANQDQVDGEHGNYDYLMFNDIDFKHPEVVEHLKDWVKWFIETTQVDGFRIDAAKHIGEDFIASFMEFIRQEVKPDLYAFAEYWKDSEVDSQSYIDGTDYQLDLVDVPLHMNFFQAGNEGQSFDLRTIFDGSLVKTKPDFAVTFVENHDTQRGQALESTVADWFKPAAYALILLRQQGLPTLFYGDYYGISGEFGQAAFNEILDKLLAIRQHHTYGPQVDYLDHPNCIGWVCQGDNEHPKGLACVISNADEGYKDMDMGTLNAGKVFVDATGHRQDTIQLDENGWGRFYVNPGSVSVWVEE</sequence>
<keyword evidence="3 8" id="KW-0479">Metal-binding</keyword>
<dbReference type="InterPro" id="IPR013780">
    <property type="entry name" value="Glyco_hydro_b"/>
</dbReference>
<dbReference type="AlphaFoldDB" id="A0A426TIC0"/>
<keyword evidence="4 10" id="KW-0378">Hydrolase</keyword>
<dbReference type="GO" id="GO:0005509">
    <property type="term" value="F:calcium ion binding"/>
    <property type="evidence" value="ECO:0007669"/>
    <property type="project" value="InterPro"/>
</dbReference>
<dbReference type="GO" id="GO:0004556">
    <property type="term" value="F:alpha-amylase activity"/>
    <property type="evidence" value="ECO:0007669"/>
    <property type="project" value="UniProtKB-EC"/>
</dbReference>
<keyword evidence="6 10" id="KW-0326">Glycosidase</keyword>
<accession>A0A426TIC0</accession>
<dbReference type="NCBIfam" id="NF006969">
    <property type="entry name" value="PRK09441.1-2"/>
    <property type="match status" value="1"/>
</dbReference>
<dbReference type="PANTHER" id="PTHR43447">
    <property type="entry name" value="ALPHA-AMYLASE"/>
    <property type="match status" value="1"/>
</dbReference>
<feature type="binding site" evidence="8">
    <location>
        <position position="103"/>
    </location>
    <ligand>
        <name>Ca(2+)</name>
        <dbReference type="ChEBI" id="CHEBI:29108"/>
        <label>1</label>
    </ligand>
</feature>
<feature type="active site" description="Proton donor" evidence="7">
    <location>
        <position position="264"/>
    </location>
</feature>
<proteinExistence type="inferred from homology"/>
<dbReference type="CDD" id="cd11318">
    <property type="entry name" value="AmyAc_bac_fung_AmyA"/>
    <property type="match status" value="1"/>
</dbReference>